<dbReference type="Gramene" id="PRQ47216">
    <property type="protein sequence ID" value="PRQ47216"/>
    <property type="gene ID" value="RchiOBHm_Chr2g0097291"/>
</dbReference>
<comment type="caution">
    <text evidence="8">The sequence shown here is derived from an EMBL/GenBank/DDBJ whole genome shotgun (WGS) entry which is preliminary data.</text>
</comment>
<dbReference type="InterPro" id="IPR043502">
    <property type="entry name" value="DNA/RNA_pol_sf"/>
</dbReference>
<dbReference type="SUPFAM" id="SSF53098">
    <property type="entry name" value="Ribonuclease H-like"/>
    <property type="match status" value="1"/>
</dbReference>
<dbReference type="EC" id="2.7.7.-" evidence="8"/>
<dbReference type="FunFam" id="1.10.340.70:FF:000001">
    <property type="entry name" value="Retrovirus-related Pol polyprotein from transposon gypsy-like Protein"/>
    <property type="match status" value="1"/>
</dbReference>
<dbReference type="OMA" id="KTRIARW"/>
<evidence type="ECO:0000256" key="5">
    <source>
        <dbReference type="ARBA" id="ARBA00022801"/>
    </source>
</evidence>
<dbReference type="PROSITE" id="PS50994">
    <property type="entry name" value="INTEGRASE"/>
    <property type="match status" value="1"/>
</dbReference>
<dbReference type="Pfam" id="PF00665">
    <property type="entry name" value="rve"/>
    <property type="match status" value="1"/>
</dbReference>
<dbReference type="InterPro" id="IPR036397">
    <property type="entry name" value="RNaseH_sf"/>
</dbReference>
<keyword evidence="5 8" id="KW-0378">Hydrolase</keyword>
<organism evidence="8 9">
    <name type="scientific">Rosa chinensis</name>
    <name type="common">China rose</name>
    <dbReference type="NCBI Taxonomy" id="74649"/>
    <lineage>
        <taxon>Eukaryota</taxon>
        <taxon>Viridiplantae</taxon>
        <taxon>Streptophyta</taxon>
        <taxon>Embryophyta</taxon>
        <taxon>Tracheophyta</taxon>
        <taxon>Spermatophyta</taxon>
        <taxon>Magnoliopsida</taxon>
        <taxon>eudicotyledons</taxon>
        <taxon>Gunneridae</taxon>
        <taxon>Pentapetalae</taxon>
        <taxon>rosids</taxon>
        <taxon>fabids</taxon>
        <taxon>Rosales</taxon>
        <taxon>Rosaceae</taxon>
        <taxon>Rosoideae</taxon>
        <taxon>Rosoideae incertae sedis</taxon>
        <taxon>Rosa</taxon>
    </lineage>
</organism>
<evidence type="ECO:0000256" key="3">
    <source>
        <dbReference type="ARBA" id="ARBA00022722"/>
    </source>
</evidence>
<dbReference type="InterPro" id="IPR012337">
    <property type="entry name" value="RNaseH-like_sf"/>
</dbReference>
<dbReference type="AlphaFoldDB" id="A0A2P6RLA7"/>
<dbReference type="FunFam" id="3.10.20.370:FF:000001">
    <property type="entry name" value="Retrovirus-related Pol polyprotein from transposon 17.6-like protein"/>
    <property type="match status" value="1"/>
</dbReference>
<gene>
    <name evidence="8" type="ORF">RchiOBHm_Chr2g0097291</name>
</gene>
<dbReference type="InterPro" id="IPR041588">
    <property type="entry name" value="Integrase_H2C2"/>
</dbReference>
<dbReference type="GO" id="GO:0003964">
    <property type="term" value="F:RNA-directed DNA polymerase activity"/>
    <property type="evidence" value="ECO:0007669"/>
    <property type="project" value="UniProtKB-KW"/>
</dbReference>
<proteinExistence type="predicted"/>
<dbReference type="GO" id="GO:0004523">
    <property type="term" value="F:RNA-DNA hybrid ribonuclease activity"/>
    <property type="evidence" value="ECO:0007669"/>
    <property type="project" value="UniProtKB-EC"/>
</dbReference>
<dbReference type="Gene3D" id="3.30.420.10">
    <property type="entry name" value="Ribonuclease H-like superfamily/Ribonuclease H"/>
    <property type="match status" value="1"/>
</dbReference>
<dbReference type="GO" id="GO:0015074">
    <property type="term" value="P:DNA integration"/>
    <property type="evidence" value="ECO:0007669"/>
    <property type="project" value="InterPro"/>
</dbReference>
<dbReference type="PANTHER" id="PTHR35046:SF26">
    <property type="entry name" value="RNA-DIRECTED DNA POLYMERASE"/>
    <property type="match status" value="1"/>
</dbReference>
<dbReference type="CDD" id="cd09274">
    <property type="entry name" value="RNase_HI_RT_Ty3"/>
    <property type="match status" value="1"/>
</dbReference>
<keyword evidence="3" id="KW-0540">Nuclease</keyword>
<keyword evidence="2 8" id="KW-0548">Nucleotidyltransferase</keyword>
<dbReference type="InterPro" id="IPR001584">
    <property type="entry name" value="Integrase_cat-core"/>
</dbReference>
<dbReference type="STRING" id="74649.A0A2P6RLA7"/>
<dbReference type="GO" id="GO:0003676">
    <property type="term" value="F:nucleic acid binding"/>
    <property type="evidence" value="ECO:0007669"/>
    <property type="project" value="InterPro"/>
</dbReference>
<dbReference type="InterPro" id="IPR041373">
    <property type="entry name" value="RT_RNaseH"/>
</dbReference>
<keyword evidence="4" id="KW-0255">Endonuclease</keyword>
<evidence type="ECO:0000259" key="7">
    <source>
        <dbReference type="PROSITE" id="PS50994"/>
    </source>
</evidence>
<evidence type="ECO:0000313" key="9">
    <source>
        <dbReference type="Proteomes" id="UP000238479"/>
    </source>
</evidence>
<dbReference type="Pfam" id="PF17917">
    <property type="entry name" value="RT_RNaseH"/>
    <property type="match status" value="1"/>
</dbReference>
<dbReference type="Proteomes" id="UP000238479">
    <property type="component" value="Chromosome 2"/>
</dbReference>
<name>A0A2P6RLA7_ROSCH</name>
<dbReference type="SUPFAM" id="SSF56672">
    <property type="entry name" value="DNA/RNA polymerases"/>
    <property type="match status" value="1"/>
</dbReference>
<dbReference type="PANTHER" id="PTHR35046">
    <property type="entry name" value="ZINC KNUCKLE (CCHC-TYPE) FAMILY PROTEIN"/>
    <property type="match status" value="1"/>
</dbReference>
<dbReference type="Gene3D" id="1.10.340.70">
    <property type="match status" value="1"/>
</dbReference>
<dbReference type="EC" id="3.1.26.4" evidence="8"/>
<evidence type="ECO:0000256" key="6">
    <source>
        <dbReference type="ARBA" id="ARBA00022918"/>
    </source>
</evidence>
<evidence type="ECO:0000256" key="1">
    <source>
        <dbReference type="ARBA" id="ARBA00022679"/>
    </source>
</evidence>
<protein>
    <submittedName>
        <fullName evidence="8">Putative nucleotidyltransferase, Ribonuclease H</fullName>
        <ecNumber evidence="8">2.7.7.-</ecNumber>
        <ecNumber evidence="8">3.1.26.4</ecNumber>
    </submittedName>
</protein>
<dbReference type="EMBL" id="PDCK01000040">
    <property type="protein sequence ID" value="PRQ47216.1"/>
    <property type="molecule type" value="Genomic_DNA"/>
</dbReference>
<evidence type="ECO:0000313" key="8">
    <source>
        <dbReference type="EMBL" id="PRQ47216.1"/>
    </source>
</evidence>
<evidence type="ECO:0000256" key="4">
    <source>
        <dbReference type="ARBA" id="ARBA00022759"/>
    </source>
</evidence>
<evidence type="ECO:0000256" key="2">
    <source>
        <dbReference type="ARBA" id="ARBA00022695"/>
    </source>
</evidence>
<feature type="domain" description="Integrase catalytic" evidence="7">
    <location>
        <begin position="260"/>
        <end position="356"/>
    </location>
</feature>
<dbReference type="Pfam" id="PF17921">
    <property type="entry name" value="Integrase_H2C2"/>
    <property type="match status" value="1"/>
</dbReference>
<keyword evidence="6" id="KW-0695">RNA-directed DNA polymerase</keyword>
<keyword evidence="1 8" id="KW-0808">Transferase</keyword>
<sequence>MTDAPILVLLDFSKVFEVDCDASNVGIGAVLSQEGKPVAFFSEKLNHSRTRYSTYDKEFYAIIRALNHWRHYLICKEFILFSDHEALRFINGQHKLNNRHAKWVEFLQAYTFHIKHKSGRLNQVADALSRRHSFLNTMQVKVSGFEILKEQYSEDPFFKQIWTKCSKGPVGSYLLQEGYLFKGNRLCIPEGSLRENIITETHAGGLAGHFGRDKTLSLVKEHFYWPRLERDVARHVERCRTCHMAKSQGQNTGLYTPLPVPTAPWEDVSLDFVTGLPQTQRNKDSIMVVVDRFSKMSHFIPCNKTNDASHVADLYFKEVVKLHGIPKTITSDRDSKFVGHFWRTLWRKLGTKLQFTWATCCEVWWERIFVSGT</sequence>
<reference evidence="8 9" key="1">
    <citation type="journal article" date="2018" name="Nat. Genet.">
        <title>The Rosa genome provides new insights in the design of modern roses.</title>
        <authorList>
            <person name="Bendahmane M."/>
        </authorList>
    </citation>
    <scope>NUCLEOTIDE SEQUENCE [LARGE SCALE GENOMIC DNA]</scope>
    <source>
        <strain evidence="9">cv. Old Blush</strain>
    </source>
</reference>
<keyword evidence="9" id="KW-1185">Reference proteome</keyword>
<accession>A0A2P6RLA7</accession>
<dbReference type="Gene3D" id="3.10.20.370">
    <property type="match status" value="1"/>
</dbReference>